<dbReference type="OrthoDB" id="694614at2759"/>
<reference evidence="3" key="2">
    <citation type="submission" date="2021-02" db="EMBL/GenBank/DDBJ databases">
        <authorList>
            <person name="Kimball J.A."/>
            <person name="Haas M.W."/>
            <person name="Macchietto M."/>
            <person name="Kono T."/>
            <person name="Duquette J."/>
            <person name="Shao M."/>
        </authorList>
    </citation>
    <scope>NUCLEOTIDE SEQUENCE</scope>
    <source>
        <tissue evidence="3">Fresh leaf tissue</tissue>
    </source>
</reference>
<organism evidence="3 4">
    <name type="scientific">Zizania palustris</name>
    <name type="common">Northern wild rice</name>
    <dbReference type="NCBI Taxonomy" id="103762"/>
    <lineage>
        <taxon>Eukaryota</taxon>
        <taxon>Viridiplantae</taxon>
        <taxon>Streptophyta</taxon>
        <taxon>Embryophyta</taxon>
        <taxon>Tracheophyta</taxon>
        <taxon>Spermatophyta</taxon>
        <taxon>Magnoliopsida</taxon>
        <taxon>Liliopsida</taxon>
        <taxon>Poales</taxon>
        <taxon>Poaceae</taxon>
        <taxon>BOP clade</taxon>
        <taxon>Oryzoideae</taxon>
        <taxon>Oryzeae</taxon>
        <taxon>Zizaniinae</taxon>
        <taxon>Zizania</taxon>
    </lineage>
</organism>
<feature type="domain" description="DUF7597" evidence="2">
    <location>
        <begin position="194"/>
        <end position="318"/>
    </location>
</feature>
<evidence type="ECO:0000313" key="3">
    <source>
        <dbReference type="EMBL" id="KAG8065205.1"/>
    </source>
</evidence>
<comment type="caution">
    <text evidence="3">The sequence shown here is derived from an EMBL/GenBank/DDBJ whole genome shotgun (WGS) entry which is preliminary data.</text>
</comment>
<evidence type="ECO:0000259" key="2">
    <source>
        <dbReference type="Pfam" id="PF24530"/>
    </source>
</evidence>
<proteinExistence type="predicted"/>
<dbReference type="Proteomes" id="UP000729402">
    <property type="component" value="Unassembled WGS sequence"/>
</dbReference>
<dbReference type="PANTHER" id="PTHR33075">
    <property type="entry name" value="OS02G0499800 PROTEIN"/>
    <property type="match status" value="1"/>
</dbReference>
<feature type="compositionally biased region" description="Low complexity" evidence="1">
    <location>
        <begin position="484"/>
        <end position="494"/>
    </location>
</feature>
<evidence type="ECO:0000313" key="4">
    <source>
        <dbReference type="Proteomes" id="UP000729402"/>
    </source>
</evidence>
<evidence type="ECO:0000256" key="1">
    <source>
        <dbReference type="SAM" id="MobiDB-lite"/>
    </source>
</evidence>
<protein>
    <recommendedName>
        <fullName evidence="2">DUF7597 domain-containing protein</fullName>
    </recommendedName>
</protein>
<dbReference type="AlphaFoldDB" id="A0A8J5VFS6"/>
<sequence>MVGCIEVPVLPTPISGPPSRASLLISRKCAPSILGPFTGHSKQLMVSNSQAACVNTPYALAALGSTVPVKRVFNTLKRSLPTAHHGSPTWDRTRKVVPFPSATSCIYGGHKIRSWHFSMLPPKCSFCFLFGHHASLCKKQLYSRSRRWVPKQPHPPLLPPPASGSNSSPSLSLVVCSTSPEGPSSPAVMANFPVDPFPFIPQGGVLSDGGGELRKQRRFITLSGQHIRRNEDMAIAECDAELNPMEQQEFLQLIHQCITQNLRQQVLRYSIYPLGVGIFKLAGIFQRDWLVSAGPFWIGERLVRFVKHDEAVNHKNSPASRIGWVMFFAFPLDFKDINFLEQVVASFGKILYWHSEDSNLSRVLLKVLFDSTINIPRSITVKSCHSMNGEGRSWTFPVYILNNELADGFPADEDNLPPDGGNPHPFNGQVFPGEPAWIQQWVDDQMVNGAFQPDNLEVDPFPDNLPDLNGAVAGELWDNWPEGPAQQPQSPLDDQPQEEISMELSAISNPSNSTSAGHSSQSALMILVDSSSAQVQPTLIPGVEPNVEGINVSTESQLNAPASLLPRQISLVYKRRRYNTAFGPSSPKEDVQPLLSSQPLNDSRVISDVGLRRSVRLQMKSQGLRLLDISWQMASASSQAIAQGNSKGKEVVLPLLPSVQDYANPSSSGMALAPLSIGQIHHTAVRLCGLLAEQVTEDKLTAEPSLEIRLAKVTETTQSQNEDSA</sequence>
<reference evidence="3" key="1">
    <citation type="journal article" date="2021" name="bioRxiv">
        <title>Whole Genome Assembly and Annotation of Northern Wild Rice, Zizania palustris L., Supports a Whole Genome Duplication in the Zizania Genus.</title>
        <authorList>
            <person name="Haas M."/>
            <person name="Kono T."/>
            <person name="Macchietto M."/>
            <person name="Millas R."/>
            <person name="McGilp L."/>
            <person name="Shao M."/>
            <person name="Duquette J."/>
            <person name="Hirsch C.N."/>
            <person name="Kimball J."/>
        </authorList>
    </citation>
    <scope>NUCLEOTIDE SEQUENCE</scope>
    <source>
        <tissue evidence="3">Fresh leaf tissue</tissue>
    </source>
</reference>
<keyword evidence="4" id="KW-1185">Reference proteome</keyword>
<feature type="region of interest" description="Disordered" evidence="1">
    <location>
        <begin position="478"/>
        <end position="498"/>
    </location>
</feature>
<dbReference type="InterPro" id="IPR056018">
    <property type="entry name" value="DUF7597"/>
</dbReference>
<dbReference type="Pfam" id="PF24530">
    <property type="entry name" value="DUF7597"/>
    <property type="match status" value="1"/>
</dbReference>
<gene>
    <name evidence="3" type="ORF">GUJ93_ZPchr0004g40149</name>
</gene>
<dbReference type="EMBL" id="JAAALK010000285">
    <property type="protein sequence ID" value="KAG8065205.1"/>
    <property type="molecule type" value="Genomic_DNA"/>
</dbReference>
<name>A0A8J5VFS6_ZIZPA</name>
<accession>A0A8J5VFS6</accession>